<dbReference type="Pfam" id="PF22257">
    <property type="entry name" value="GPR128_N"/>
    <property type="match status" value="1"/>
</dbReference>
<evidence type="ECO:0000256" key="3">
    <source>
        <dbReference type="ARBA" id="ARBA00022989"/>
    </source>
</evidence>
<evidence type="ECO:0000256" key="4">
    <source>
        <dbReference type="ARBA" id="ARBA00023136"/>
    </source>
</evidence>
<dbReference type="Proteomes" id="UP000515150">
    <property type="component" value="Chromosome 2"/>
</dbReference>
<sequence length="1436" mass="153413">MHVWILFILAASLTPEGQSTTGSSSPHMSDPGRMTGSLVTTTISNTTTFSATTVPVPTVPNVPLNINDQAREQTYIIYYPDTSTSDLINTSMESTSENTNLLPTTANPEYTELITTLGTIITTEGSTLSDTLQSTTEPLETTNSTTVQKVTTGTSESINPTSVPKSTTVPPESSTEPPESTSVPTENTNIPPGSTITTTEPETNSSTSIPENTSVPPESSTEPPESTSVPTENTTIPPGSTISTSEPETNSSTSVPDSTTVPPESSTEPPESTSVPTENTTIPSESTSSTSEPETNSSTSVPESTSVPPESSTEPPESTSVPTENTTIPPGSTISTRELETNSSTSVPDSTTVRPESSTEPPESTSVPTENTIIPPGSTISTSEPETNSSTSVPDSTTVPPESSTEPPESTYVPTENTTIPSESTSSTSEPETNSSTSIPESTSVPPESSTEPPESTSVPTENTTIPPGSTISTSEPETNSSTSVPYSTTVPPESSTEPPESSTEPPETTYVPTENTTIPSESTSSTSEPETNSSTSVPESSTEPPESTSVPTENTTIPPGSTISTREPETNSSTSVPDSTTVPPESSTEPPESTSVPTENSTIPPGSTISTSEPETNSSTSVPDSTTVPPEISTEPPESTSVPTENSTIPPGSTISTSEPETNSSTSVPESTTVPPESTTVMIPTSVESTTGPSTATTTTAPPLLCLNGGVLLNGVCVCPDEWTGNTCSVENFCNAEVLETFRFPSTPVGWFAYSIEVCPVGTISAGKPKATTRCSNQTGSPGFHQPHILQCDQTLNDIQKNLTHVVDLETLAASTQILTSNPKELTSENVTTAAEIVNTLLLTSNTTQGVRVAAIATVSQLLNASVSDNTEESTATLSLTKTLDQLSVNLSSTLNTSQSQIVQPNLVVQSVHIKHADTEGVQFSSLIGLSGNFVANRIHLNTNTSTAVNGDTADALIYVRFPTALLGVGAHQKSSDVSLGFVLYQNDHFFKSRLYRRRRATIRVLSGSIRGQDSGVVPQHVEMLFRPRMVEGTSLYDFACVFWDFSLQDWSTAGCYKANTSYGELRCFCNHTTNFAALWSFRQNHEYAEALGIISIVGLSISIVGLVITIIHHINENFLRKQRKNTNSKIALLSIYVSLLAFIITFLCGVENSSRQDDAPVQTTRQTNVMLDSDEHVEPDRGSCSAVVALLHFFLLATFMWNTVYGTQLVLLLRSMQRSVPTYWTKVSITVGWGVPAVVMAITLGVTYRVDNPLGYRQEEFCWLAALDTTKEFNFSKPMFWAFLLPLGLILMYNVLLVVLISSTICRAAKLSSTNHWTLTKKFFTSVSLTVLLGLSWTLGYLVLVTAGHAHLVFSILFCLCTTTQGFQIFILFTARTRSFRAAMSQSVQCASTINIPLHTTTYSFNKHKDIPSTVPTESYRNLGDEQRFTSKDL</sequence>
<gene>
    <name evidence="12" type="primary">adgrg7.1</name>
</gene>
<reference evidence="12" key="1">
    <citation type="submission" date="2025-08" db="UniProtKB">
        <authorList>
            <consortium name="RefSeq"/>
        </authorList>
    </citation>
    <scope>IDENTIFICATION</scope>
</reference>
<dbReference type="InParanoid" id="A0A6P7LXC4"/>
<dbReference type="Gene3D" id="1.20.1070.10">
    <property type="entry name" value="Rhodopsin 7-helix transmembrane proteins"/>
    <property type="match status" value="1"/>
</dbReference>
<feature type="domain" description="GAIN-B" evidence="9">
    <location>
        <begin position="931"/>
        <end position="1088"/>
    </location>
</feature>
<dbReference type="InterPro" id="IPR000832">
    <property type="entry name" value="GPCR_2_secretin-like"/>
</dbReference>
<feature type="transmembrane region" description="Helical" evidence="7">
    <location>
        <begin position="1325"/>
        <end position="1346"/>
    </location>
</feature>
<evidence type="ECO:0000256" key="6">
    <source>
        <dbReference type="SAM" id="MobiDB-lite"/>
    </source>
</evidence>
<dbReference type="InterPro" id="IPR046338">
    <property type="entry name" value="GAIN_dom_sf"/>
</dbReference>
<evidence type="ECO:0000259" key="9">
    <source>
        <dbReference type="PROSITE" id="PS50221"/>
    </source>
</evidence>
<feature type="transmembrane region" description="Helical" evidence="7">
    <location>
        <begin position="1352"/>
        <end position="1377"/>
    </location>
</feature>
<feature type="transmembrane region" description="Helical" evidence="7">
    <location>
        <begin position="1092"/>
        <end position="1112"/>
    </location>
</feature>
<dbReference type="PANTHER" id="PTHR47767">
    <property type="entry name" value="ADHESION G PROTEIN-COUPLED RECEPTOR G7"/>
    <property type="match status" value="1"/>
</dbReference>
<keyword evidence="11" id="KW-1185">Reference proteome</keyword>
<dbReference type="GO" id="GO:0004930">
    <property type="term" value="F:G protein-coupled receptor activity"/>
    <property type="evidence" value="ECO:0007669"/>
    <property type="project" value="InterPro"/>
</dbReference>
<keyword evidence="8" id="KW-0732">Signal</keyword>
<evidence type="ECO:0000256" key="1">
    <source>
        <dbReference type="ARBA" id="ARBA00004141"/>
    </source>
</evidence>
<dbReference type="PANTHER" id="PTHR47767:SF1">
    <property type="entry name" value="ADHESION G PROTEIN-COUPLED RECEPTOR G7"/>
    <property type="match status" value="1"/>
</dbReference>
<dbReference type="Pfam" id="PF22259">
    <property type="entry name" value="GPR128_GAIN_subdomA"/>
    <property type="match status" value="1"/>
</dbReference>
<dbReference type="InterPro" id="IPR000203">
    <property type="entry name" value="GPS"/>
</dbReference>
<feature type="compositionally biased region" description="Low complexity" evidence="6">
    <location>
        <begin position="378"/>
        <end position="557"/>
    </location>
</feature>
<dbReference type="InterPro" id="IPR017981">
    <property type="entry name" value="GPCR_2-like_7TM"/>
</dbReference>
<dbReference type="KEGG" id="bspl:114851326"/>
<evidence type="ECO:0000259" key="10">
    <source>
        <dbReference type="PROSITE" id="PS50261"/>
    </source>
</evidence>
<dbReference type="SMART" id="SM00303">
    <property type="entry name" value="GPS"/>
    <property type="match status" value="1"/>
</dbReference>
<dbReference type="Pfam" id="PF01825">
    <property type="entry name" value="GPS"/>
    <property type="match status" value="1"/>
</dbReference>
<dbReference type="InterPro" id="IPR053066">
    <property type="entry name" value="ADGR_G7"/>
</dbReference>
<evidence type="ECO:0000313" key="12">
    <source>
        <dbReference type="RefSeq" id="XP_028998935.1"/>
    </source>
</evidence>
<dbReference type="GO" id="GO:0007166">
    <property type="term" value="P:cell surface receptor signaling pathway"/>
    <property type="evidence" value="ECO:0007669"/>
    <property type="project" value="InterPro"/>
</dbReference>
<feature type="region of interest" description="Disordered" evidence="6">
    <location>
        <begin position="129"/>
        <end position="697"/>
    </location>
</feature>
<keyword evidence="4 7" id="KW-0472">Membrane</keyword>
<dbReference type="CTD" id="101882620"/>
<keyword evidence="3 7" id="KW-1133">Transmembrane helix</keyword>
<accession>A0A6P7LXC4</accession>
<feature type="compositionally biased region" description="Low complexity" evidence="6">
    <location>
        <begin position="129"/>
        <end position="327"/>
    </location>
</feature>
<comment type="subcellular location">
    <subcellularLocation>
        <location evidence="1">Membrane</location>
        <topology evidence="1">Multi-pass membrane protein</topology>
    </subcellularLocation>
</comment>
<feature type="transmembrane region" description="Helical" evidence="7">
    <location>
        <begin position="1188"/>
        <end position="1213"/>
    </location>
</feature>
<dbReference type="Gene3D" id="2.60.220.50">
    <property type="match status" value="1"/>
</dbReference>
<feature type="transmembrane region" description="Helical" evidence="7">
    <location>
        <begin position="1281"/>
        <end position="1304"/>
    </location>
</feature>
<dbReference type="RefSeq" id="XP_028998935.1">
    <property type="nucleotide sequence ID" value="XM_029143102.2"/>
</dbReference>
<protein>
    <submittedName>
        <fullName evidence="12">Mucin-2</fullName>
    </submittedName>
</protein>
<evidence type="ECO:0000256" key="8">
    <source>
        <dbReference type="SAM" id="SignalP"/>
    </source>
</evidence>
<dbReference type="GO" id="GO:0016020">
    <property type="term" value="C:membrane"/>
    <property type="evidence" value="ECO:0007669"/>
    <property type="project" value="UniProtKB-SubCell"/>
</dbReference>
<evidence type="ECO:0000256" key="7">
    <source>
        <dbReference type="SAM" id="Phobius"/>
    </source>
</evidence>
<dbReference type="Pfam" id="PF22261">
    <property type="entry name" value="GPR128_GAIN_subdom_B"/>
    <property type="match status" value="1"/>
</dbReference>
<dbReference type="PROSITE" id="PS50221">
    <property type="entry name" value="GAIN_B"/>
    <property type="match status" value="1"/>
</dbReference>
<feature type="transmembrane region" description="Helical" evidence="7">
    <location>
        <begin position="1225"/>
        <end position="1250"/>
    </location>
</feature>
<dbReference type="Pfam" id="PF00002">
    <property type="entry name" value="7tm_2"/>
    <property type="match status" value="1"/>
</dbReference>
<feature type="signal peptide" evidence="8">
    <location>
        <begin position="1"/>
        <end position="19"/>
    </location>
</feature>
<feature type="chain" id="PRO_5027997380" evidence="8">
    <location>
        <begin position="20"/>
        <end position="1436"/>
    </location>
</feature>
<dbReference type="InterPro" id="IPR057244">
    <property type="entry name" value="GAIN_B"/>
</dbReference>
<dbReference type="OrthoDB" id="1100386at2759"/>
<feature type="domain" description="G-protein coupled receptors family 2 profile 2" evidence="10">
    <location>
        <begin position="1093"/>
        <end position="1379"/>
    </location>
</feature>
<organism evidence="11 12">
    <name type="scientific">Betta splendens</name>
    <name type="common">Siamese fighting fish</name>
    <dbReference type="NCBI Taxonomy" id="158456"/>
    <lineage>
        <taxon>Eukaryota</taxon>
        <taxon>Metazoa</taxon>
        <taxon>Chordata</taxon>
        <taxon>Craniata</taxon>
        <taxon>Vertebrata</taxon>
        <taxon>Euteleostomi</taxon>
        <taxon>Actinopterygii</taxon>
        <taxon>Neopterygii</taxon>
        <taxon>Teleostei</taxon>
        <taxon>Neoteleostei</taxon>
        <taxon>Acanthomorphata</taxon>
        <taxon>Anabantaria</taxon>
        <taxon>Anabantiformes</taxon>
        <taxon>Anabantoidei</taxon>
        <taxon>Osphronemidae</taxon>
        <taxon>Betta</taxon>
    </lineage>
</organism>
<dbReference type="PROSITE" id="PS50261">
    <property type="entry name" value="G_PROTEIN_RECEP_F2_4"/>
    <property type="match status" value="1"/>
</dbReference>
<evidence type="ECO:0000256" key="5">
    <source>
        <dbReference type="ARBA" id="ARBA00023157"/>
    </source>
</evidence>
<dbReference type="InterPro" id="IPR053984">
    <property type="entry name" value="GPR128_N"/>
</dbReference>
<dbReference type="GeneID" id="114851326"/>
<keyword evidence="2 7" id="KW-0812">Transmembrane</keyword>
<feature type="compositionally biased region" description="Low complexity" evidence="6">
    <location>
        <begin position="350"/>
        <end position="370"/>
    </location>
</feature>
<feature type="compositionally biased region" description="Polar residues" evidence="6">
    <location>
        <begin position="328"/>
        <end position="349"/>
    </location>
</feature>
<feature type="compositionally biased region" description="Low complexity" evidence="6">
    <location>
        <begin position="571"/>
        <end position="682"/>
    </location>
</feature>
<proteinExistence type="predicted"/>
<evidence type="ECO:0000256" key="2">
    <source>
        <dbReference type="ARBA" id="ARBA00022692"/>
    </source>
</evidence>
<evidence type="ECO:0000313" key="11">
    <source>
        <dbReference type="Proteomes" id="UP000515150"/>
    </source>
</evidence>
<dbReference type="InterPro" id="IPR053986">
    <property type="entry name" value="GPR128_GAIN_subdom_B"/>
</dbReference>
<dbReference type="InterPro" id="IPR053985">
    <property type="entry name" value="GPR128_GAIN_subdom_A"/>
</dbReference>
<keyword evidence="5" id="KW-1015">Disulfide bond</keyword>
<feature type="transmembrane region" description="Helical" evidence="7">
    <location>
        <begin position="1132"/>
        <end position="1149"/>
    </location>
</feature>
<name>A0A6P7LXC4_BETSP</name>